<feature type="non-terminal residue" evidence="1">
    <location>
        <position position="1"/>
    </location>
</feature>
<comment type="caution">
    <text evidence="1">The sequence shown here is derived from an EMBL/GenBank/DDBJ whole genome shotgun (WGS) entry which is preliminary data.</text>
</comment>
<evidence type="ECO:0000313" key="2">
    <source>
        <dbReference type="Proteomes" id="UP000269945"/>
    </source>
</evidence>
<gene>
    <name evidence="1" type="ORF">BN2614_LOCUS1</name>
</gene>
<dbReference type="EMBL" id="CYRY02042715">
    <property type="protein sequence ID" value="VCX36585.1"/>
    <property type="molecule type" value="Genomic_DNA"/>
</dbReference>
<name>A0A9X9M4M3_GULGU</name>
<accession>A0A9X9M4M3</accession>
<reference evidence="1 2" key="1">
    <citation type="submission" date="2018-10" db="EMBL/GenBank/DDBJ databases">
        <authorList>
            <person name="Ekblom R."/>
            <person name="Jareborg N."/>
        </authorList>
    </citation>
    <scope>NUCLEOTIDE SEQUENCE [LARGE SCALE GENOMIC DNA]</scope>
    <source>
        <tissue evidence="1">Muscle</tissue>
    </source>
</reference>
<sequence>DPGNCIKKSWGHPFEVKSAKEGIECLIHGKGSYHRTSVFRVPDTLEPLTCVDTCGHLHCRIPVLPALDPWGLPCRRPRTSSRWP</sequence>
<organism evidence="1 2">
    <name type="scientific">Gulo gulo</name>
    <name type="common">Wolverine</name>
    <name type="synonym">Gluton</name>
    <dbReference type="NCBI Taxonomy" id="48420"/>
    <lineage>
        <taxon>Eukaryota</taxon>
        <taxon>Metazoa</taxon>
        <taxon>Chordata</taxon>
        <taxon>Craniata</taxon>
        <taxon>Vertebrata</taxon>
        <taxon>Euteleostomi</taxon>
        <taxon>Mammalia</taxon>
        <taxon>Eutheria</taxon>
        <taxon>Laurasiatheria</taxon>
        <taxon>Carnivora</taxon>
        <taxon>Caniformia</taxon>
        <taxon>Musteloidea</taxon>
        <taxon>Mustelidae</taxon>
        <taxon>Guloninae</taxon>
        <taxon>Gulo</taxon>
    </lineage>
</organism>
<dbReference type="AlphaFoldDB" id="A0A9X9M4M3"/>
<evidence type="ECO:0000313" key="1">
    <source>
        <dbReference type="EMBL" id="VCX36585.1"/>
    </source>
</evidence>
<proteinExistence type="predicted"/>
<protein>
    <submittedName>
        <fullName evidence="1">Uncharacterized protein</fullName>
    </submittedName>
</protein>
<keyword evidence="2" id="KW-1185">Reference proteome</keyword>
<dbReference type="Proteomes" id="UP000269945">
    <property type="component" value="Unassembled WGS sequence"/>
</dbReference>